<feature type="compositionally biased region" description="Low complexity" evidence="1">
    <location>
        <begin position="294"/>
        <end position="304"/>
    </location>
</feature>
<name>A0A3S8Q1A0_9VIRU</name>
<sequence length="336" mass="35853">MASQQDKDLTGVSFMDLAGAPSQTVDFTHGPSAAKGPLPTPEPGDNLVTLANKMRDLAEVINEGKSLALFTGLSKAVSQTLDQEESALNSMTPDETKKWQYFRAGAELPAIDFDTDKSPVPGGHGSAASWQEKAFGLAYLYGKRVDVQLDVTGVSVENVAWVFKNKQPMISLVTAAVKYIKAERGLRSGVANATPMEMAEYTTCGRVAGTANAARQAIMEEVNRLNRAIQADCDIVQERHRALALKLKIGGRYKGNQGPENKTRIMFGQAPIGSKFDLTTGPSGARVKRTFTTLGASTSGTSATKRARTGQHAATAEDEEMEEAPAASGSGAQWRV</sequence>
<dbReference type="GeneID" id="80557426"/>
<dbReference type="EMBL" id="MT130426">
    <property type="protein sequence ID" value="QOI12337.1"/>
    <property type="molecule type" value="Genomic_RNA"/>
</dbReference>
<reference evidence="2" key="1">
    <citation type="submission" date="2017-11" db="EMBL/GenBank/DDBJ databases">
        <title>Lactarius tabidus RNA virus 1 infecting the ectomycorrhizal birch milkcap fungus.</title>
        <authorList>
            <person name="Vainio E.J."/>
        </authorList>
    </citation>
    <scope>NUCLEOTIDE SEQUENCE</scope>
    <source>
        <strain evidence="2">K35</strain>
    </source>
</reference>
<organism evidence="2">
    <name type="scientific">Lactarius tabidus RNA virus 1</name>
    <dbReference type="NCBI Taxonomy" id="1803571"/>
    <lineage>
        <taxon>Viruses</taxon>
        <taxon>Riboviria</taxon>
        <taxon>Orthornavirae</taxon>
        <taxon>Pisuviricota</taxon>
        <taxon>Duplopiviricetes</taxon>
        <taxon>Durnavirales</taxon>
        <taxon>Curvulaviridae</taxon>
        <taxon>Orthocurvulavirus</taxon>
        <taxon>Orthocurvulavirus tabidi</taxon>
        <taxon>Lactarius tabidus orthocurvulavirus 1</taxon>
    </lineage>
</organism>
<feature type="region of interest" description="Disordered" evidence="1">
    <location>
        <begin position="294"/>
        <end position="336"/>
    </location>
</feature>
<dbReference type="KEGG" id="vg:80557426"/>
<feature type="region of interest" description="Disordered" evidence="1">
    <location>
        <begin position="23"/>
        <end position="43"/>
    </location>
</feature>
<dbReference type="RefSeq" id="YP_010840159.1">
    <property type="nucleotide sequence ID" value="NC_078465.1"/>
</dbReference>
<evidence type="ECO:0000313" key="3">
    <source>
        <dbReference type="EMBL" id="QOI12337.1"/>
    </source>
</evidence>
<proteinExistence type="predicted"/>
<accession>A0A3S8Q1A0</accession>
<evidence type="ECO:0000313" key="2">
    <source>
        <dbReference type="EMBL" id="AZJ17591.1"/>
    </source>
</evidence>
<evidence type="ECO:0000256" key="1">
    <source>
        <dbReference type="SAM" id="MobiDB-lite"/>
    </source>
</evidence>
<dbReference type="EMBL" id="MG596785">
    <property type="protein sequence ID" value="AZJ17591.1"/>
    <property type="molecule type" value="Genomic_RNA"/>
</dbReference>
<reference evidence="3" key="2">
    <citation type="journal article" date="2020" name="Virus Res.">
        <title>Virus population structure in the ectomycorrhizal fungi Lactarius rufus and L. tabidus at two forest sites in Southern Finland.</title>
        <authorList>
            <person name="Sutela S."/>
            <person name="Vainio E.J."/>
        </authorList>
    </citation>
    <scope>NUCLEOTIDE SEQUENCE</scope>
    <source>
        <strain evidence="3">LtRV1-57</strain>
    </source>
</reference>
<protein>
    <submittedName>
        <fullName evidence="2">Uncharacterized protein</fullName>
    </submittedName>
</protein>